<gene>
    <name evidence="12" type="ORF">EDM57_06530</name>
</gene>
<comment type="caution">
    <text evidence="12">The sequence shown here is derived from an EMBL/GenBank/DDBJ whole genome shotgun (WGS) entry which is preliminary data.</text>
</comment>
<dbReference type="InterPro" id="IPR058533">
    <property type="entry name" value="Cation_efflux_TM"/>
</dbReference>
<dbReference type="SUPFAM" id="SSF161111">
    <property type="entry name" value="Cation efflux protein transmembrane domain-like"/>
    <property type="match status" value="1"/>
</dbReference>
<dbReference type="Pfam" id="PF16916">
    <property type="entry name" value="ZT_dimer"/>
    <property type="match status" value="1"/>
</dbReference>
<dbReference type="InterPro" id="IPR036837">
    <property type="entry name" value="Cation_efflux_CTD_sf"/>
</dbReference>
<evidence type="ECO:0000256" key="4">
    <source>
        <dbReference type="ARBA" id="ARBA00022692"/>
    </source>
</evidence>
<evidence type="ECO:0000256" key="1">
    <source>
        <dbReference type="ARBA" id="ARBA00004141"/>
    </source>
</evidence>
<dbReference type="PANTHER" id="PTHR11562:SF17">
    <property type="entry name" value="RE54080P-RELATED"/>
    <property type="match status" value="1"/>
</dbReference>
<feature type="transmembrane region" description="Helical" evidence="9">
    <location>
        <begin position="193"/>
        <end position="210"/>
    </location>
</feature>
<keyword evidence="5 9" id="KW-1133">Transmembrane helix</keyword>
<dbReference type="InterPro" id="IPR002524">
    <property type="entry name" value="Cation_efflux"/>
</dbReference>
<feature type="domain" description="Cation efflux protein transmembrane" evidence="10">
    <location>
        <begin position="26"/>
        <end position="218"/>
    </location>
</feature>
<dbReference type="Gene3D" id="1.20.1510.10">
    <property type="entry name" value="Cation efflux protein transmembrane domain"/>
    <property type="match status" value="1"/>
</dbReference>
<dbReference type="EMBL" id="RHHS01000017">
    <property type="protein sequence ID" value="RNB58382.1"/>
    <property type="molecule type" value="Genomic_DNA"/>
</dbReference>
<comment type="similarity">
    <text evidence="2">Belongs to the cation diffusion facilitator (CDF) transporter (TC 2.A.4) family. SLC30A subfamily.</text>
</comment>
<evidence type="ECO:0000256" key="8">
    <source>
        <dbReference type="SAM" id="MobiDB-lite"/>
    </source>
</evidence>
<evidence type="ECO:0000259" key="10">
    <source>
        <dbReference type="Pfam" id="PF01545"/>
    </source>
</evidence>
<protein>
    <submittedName>
        <fullName evidence="12">Cation diffusion facilitator family transporter</fullName>
    </submittedName>
</protein>
<dbReference type="OrthoDB" id="9809646at2"/>
<keyword evidence="4 9" id="KW-0812">Transmembrane</keyword>
<evidence type="ECO:0000256" key="9">
    <source>
        <dbReference type="SAM" id="Phobius"/>
    </source>
</evidence>
<dbReference type="GO" id="GO:0005886">
    <property type="term" value="C:plasma membrane"/>
    <property type="evidence" value="ECO:0007669"/>
    <property type="project" value="TreeGrafter"/>
</dbReference>
<dbReference type="InterPro" id="IPR027469">
    <property type="entry name" value="Cation_efflux_TMD_sf"/>
</dbReference>
<dbReference type="SUPFAM" id="SSF160240">
    <property type="entry name" value="Cation efflux protein cytoplasmic domain-like"/>
    <property type="match status" value="1"/>
</dbReference>
<keyword evidence="3" id="KW-0813">Transport</keyword>
<dbReference type="PANTHER" id="PTHR11562">
    <property type="entry name" value="CATION EFFLUX PROTEIN/ ZINC TRANSPORTER"/>
    <property type="match status" value="1"/>
</dbReference>
<dbReference type="RefSeq" id="WP_122903960.1">
    <property type="nucleotide sequence ID" value="NZ_RHHS01000017.1"/>
</dbReference>
<dbReference type="NCBIfam" id="TIGR01297">
    <property type="entry name" value="CDF"/>
    <property type="match status" value="1"/>
</dbReference>
<sequence>MGFHHHDHGDGHDHHHHGKGASKQALLTSFLIITLFLIVETIGGFLTNSLALLSDAGHMLSDALALLLSLVALHFAARPPSAKRTFGMQRFEILAALTNGVTLVLISLFIFWEGFQRLLQPPEVASGKMIVIAAIGLLANIAAAFVLMRGDYKDNVNVRSAYLHVLGDMLGSVGAILGGILMLAFGWYIADPLISIIVAFLILISAWRVTKESVNILLEGAPSRIDTTKVEARLGQLDGVRKVHDLHIWTVTSGFDSLTCHLIVEDGLPSYPVLNAALELLQKEFGITHATIQIENSSISHGELHCQGGARRHSHEHEHEDGHPHEHGHSHKHGHPHEHGHSQGHEHSR</sequence>
<dbReference type="AlphaFoldDB" id="A0A3M8B518"/>
<evidence type="ECO:0000256" key="3">
    <source>
        <dbReference type="ARBA" id="ARBA00022448"/>
    </source>
</evidence>
<dbReference type="Proteomes" id="UP000268829">
    <property type="component" value="Unassembled WGS sequence"/>
</dbReference>
<dbReference type="GO" id="GO:0005385">
    <property type="term" value="F:zinc ion transmembrane transporter activity"/>
    <property type="evidence" value="ECO:0007669"/>
    <property type="project" value="TreeGrafter"/>
</dbReference>
<proteinExistence type="inferred from homology"/>
<keyword evidence="7 9" id="KW-0472">Membrane</keyword>
<evidence type="ECO:0000313" key="13">
    <source>
        <dbReference type="Proteomes" id="UP000268829"/>
    </source>
</evidence>
<feature type="domain" description="Cation efflux protein cytoplasmic" evidence="11">
    <location>
        <begin position="222"/>
        <end position="296"/>
    </location>
</feature>
<evidence type="ECO:0000256" key="5">
    <source>
        <dbReference type="ARBA" id="ARBA00022989"/>
    </source>
</evidence>
<feature type="transmembrane region" description="Helical" evidence="9">
    <location>
        <begin position="124"/>
        <end position="148"/>
    </location>
</feature>
<accession>A0A3M8B518</accession>
<dbReference type="InterPro" id="IPR050681">
    <property type="entry name" value="CDF/SLC30A"/>
</dbReference>
<feature type="transmembrane region" description="Helical" evidence="9">
    <location>
        <begin position="93"/>
        <end position="112"/>
    </location>
</feature>
<feature type="transmembrane region" description="Helical" evidence="9">
    <location>
        <begin position="169"/>
        <end position="187"/>
    </location>
</feature>
<evidence type="ECO:0000256" key="6">
    <source>
        <dbReference type="ARBA" id="ARBA00023065"/>
    </source>
</evidence>
<dbReference type="InterPro" id="IPR027470">
    <property type="entry name" value="Cation_efflux_CTD"/>
</dbReference>
<organism evidence="12 13">
    <name type="scientific">Brevibacillus gelatini</name>
    <dbReference type="NCBI Taxonomy" id="1655277"/>
    <lineage>
        <taxon>Bacteria</taxon>
        <taxon>Bacillati</taxon>
        <taxon>Bacillota</taxon>
        <taxon>Bacilli</taxon>
        <taxon>Bacillales</taxon>
        <taxon>Paenibacillaceae</taxon>
        <taxon>Brevibacillus</taxon>
    </lineage>
</organism>
<evidence type="ECO:0000256" key="7">
    <source>
        <dbReference type="ARBA" id="ARBA00023136"/>
    </source>
</evidence>
<feature type="region of interest" description="Disordered" evidence="8">
    <location>
        <begin position="304"/>
        <end position="349"/>
    </location>
</feature>
<feature type="compositionally biased region" description="Basic and acidic residues" evidence="8">
    <location>
        <begin position="315"/>
        <end position="327"/>
    </location>
</feature>
<feature type="transmembrane region" description="Helical" evidence="9">
    <location>
        <begin position="25"/>
        <end position="46"/>
    </location>
</feature>
<keyword evidence="13" id="KW-1185">Reference proteome</keyword>
<comment type="subcellular location">
    <subcellularLocation>
        <location evidence="1">Membrane</location>
        <topology evidence="1">Multi-pass membrane protein</topology>
    </subcellularLocation>
</comment>
<name>A0A3M8B518_9BACL</name>
<evidence type="ECO:0000259" key="11">
    <source>
        <dbReference type="Pfam" id="PF16916"/>
    </source>
</evidence>
<feature type="compositionally biased region" description="Basic and acidic residues" evidence="8">
    <location>
        <begin position="337"/>
        <end position="349"/>
    </location>
</feature>
<reference evidence="12 13" key="1">
    <citation type="submission" date="2018-10" db="EMBL/GenBank/DDBJ databases">
        <title>Phylogenomics of Brevibacillus.</title>
        <authorList>
            <person name="Dunlap C."/>
        </authorList>
    </citation>
    <scope>NUCLEOTIDE SEQUENCE [LARGE SCALE GENOMIC DNA]</scope>
    <source>
        <strain evidence="12 13">DSM 100115</strain>
    </source>
</reference>
<keyword evidence="6" id="KW-0406">Ion transport</keyword>
<dbReference type="Pfam" id="PF01545">
    <property type="entry name" value="Cation_efflux"/>
    <property type="match status" value="1"/>
</dbReference>
<evidence type="ECO:0000256" key="2">
    <source>
        <dbReference type="ARBA" id="ARBA00008873"/>
    </source>
</evidence>
<evidence type="ECO:0000313" key="12">
    <source>
        <dbReference type="EMBL" id="RNB58382.1"/>
    </source>
</evidence>